<dbReference type="EMBL" id="VSSQ01077657">
    <property type="protein sequence ID" value="MPN27671.1"/>
    <property type="molecule type" value="Genomic_DNA"/>
</dbReference>
<organism evidence="1">
    <name type="scientific">bioreactor metagenome</name>
    <dbReference type="NCBI Taxonomy" id="1076179"/>
    <lineage>
        <taxon>unclassified sequences</taxon>
        <taxon>metagenomes</taxon>
        <taxon>ecological metagenomes</taxon>
    </lineage>
</organism>
<comment type="caution">
    <text evidence="1">The sequence shown here is derived from an EMBL/GenBank/DDBJ whole genome shotgun (WGS) entry which is preliminary data.</text>
</comment>
<dbReference type="AlphaFoldDB" id="A0A645GL44"/>
<protein>
    <submittedName>
        <fullName evidence="1">Uncharacterized protein</fullName>
    </submittedName>
</protein>
<proteinExistence type="predicted"/>
<reference evidence="1" key="1">
    <citation type="submission" date="2019-08" db="EMBL/GenBank/DDBJ databases">
        <authorList>
            <person name="Kucharzyk K."/>
            <person name="Murdoch R.W."/>
            <person name="Higgins S."/>
            <person name="Loffler F."/>
        </authorList>
    </citation>
    <scope>NUCLEOTIDE SEQUENCE</scope>
</reference>
<accession>A0A645GL44</accession>
<name>A0A645GL44_9ZZZZ</name>
<sequence length="141" mass="14707">MVLENGEVEATFDAGLGGSGSKVFVVLCEFVADGEPLLVFAQLPEGGVVRQFLAAGLDGKVSLAVGNDRLRGVAVLDDQVAGIAGEADVFDLPFCPRADVDHCEDILKMVGRSLATLFTGYPGAFDGGKKVSVLRIIQCCC</sequence>
<gene>
    <name evidence="1" type="ORF">SDC9_175105</name>
</gene>
<evidence type="ECO:0000313" key="1">
    <source>
        <dbReference type="EMBL" id="MPN27671.1"/>
    </source>
</evidence>